<evidence type="ECO:0000313" key="1">
    <source>
        <dbReference type="EMBL" id="QNN99965.1"/>
    </source>
</evidence>
<evidence type="ECO:0000313" key="2">
    <source>
        <dbReference type="Proteomes" id="UP000516074"/>
    </source>
</evidence>
<dbReference type="EMBL" id="MT670417">
    <property type="protein sequence ID" value="QNN99965.1"/>
    <property type="molecule type" value="Genomic_DNA"/>
</dbReference>
<sequence length="90" mass="10277">MAKTLFVLVSDGGDGSYYPHYTFNAEFIRKMNDAYESGQLDYESMGCDGDGFHYDTIKVPDECTYESMGITDCSYELNFADEDEDEEEDE</sequence>
<accession>A0A7G9V110</accession>
<keyword evidence="2" id="KW-1185">Reference proteome</keyword>
<name>A0A7G9V110_9CAUD</name>
<dbReference type="Proteomes" id="UP000516074">
    <property type="component" value="Segment"/>
</dbReference>
<reference evidence="1 2" key="1">
    <citation type="submission" date="2020-06" db="EMBL/GenBank/DDBJ databases">
        <title>Characterization of Pseudomonas phiPsa374-like phages.</title>
        <authorList>
            <person name="Warring S."/>
            <person name="Malone L.M."/>
            <person name="Easingwood R.A."/>
            <person name="Rigano L."/>
            <person name="Frampton R.A."/>
            <person name="Lopez Acedo E."/>
            <person name="Templeton M.D."/>
            <person name="Kleffmann T."/>
            <person name="Bostina M."/>
            <person name="Fineran P.C."/>
        </authorList>
    </citation>
    <scope>NUCLEOTIDE SEQUENCE [LARGE SCALE GENOMIC DNA]</scope>
</reference>
<proteinExistence type="predicted"/>
<gene>
    <name evidence="1" type="ORF">phiPsa267_117</name>
</gene>
<protein>
    <submittedName>
        <fullName evidence="1">Uncharacterized protein</fullName>
    </submittedName>
</protein>
<organism evidence="1 2">
    <name type="scientific">Pseudomonas phage phiPsa267</name>
    <dbReference type="NCBI Taxonomy" id="1460361"/>
    <lineage>
        <taxon>Viruses</taxon>
        <taxon>Duplodnaviria</taxon>
        <taxon>Heunggongvirae</taxon>
        <taxon>Uroviricota</taxon>
        <taxon>Caudoviricetes</taxon>
        <taxon>Vandenendeviridae</taxon>
        <taxon>Gorskivirinae</taxon>
        <taxon>Otagovirus</taxon>
        <taxon>Otagovirus psa267</taxon>
    </lineage>
</organism>